<name>A0A484ZUM2_9GAMM</name>
<dbReference type="EMBL" id="CAADJA010000002">
    <property type="protein sequence ID" value="VFS51043.1"/>
    <property type="molecule type" value="Genomic_DNA"/>
</dbReference>
<dbReference type="Proteomes" id="UP000373449">
    <property type="component" value="Unassembled WGS sequence"/>
</dbReference>
<gene>
    <name evidence="1" type="ORF">NCTC12282_04817</name>
</gene>
<proteinExistence type="predicted"/>
<evidence type="ECO:0000313" key="1">
    <source>
        <dbReference type="EMBL" id="VFS51043.1"/>
    </source>
</evidence>
<protein>
    <submittedName>
        <fullName evidence="1">Uncharacterized protein</fullName>
    </submittedName>
</protein>
<accession>A0A484ZUM2</accession>
<organism evidence="1 2">
    <name type="scientific">Budvicia aquatica</name>
    <dbReference type="NCBI Taxonomy" id="82979"/>
    <lineage>
        <taxon>Bacteria</taxon>
        <taxon>Pseudomonadati</taxon>
        <taxon>Pseudomonadota</taxon>
        <taxon>Gammaproteobacteria</taxon>
        <taxon>Enterobacterales</taxon>
        <taxon>Budviciaceae</taxon>
        <taxon>Budvicia</taxon>
    </lineage>
</organism>
<sequence length="75" mass="7888">MTGAMVNAGNGRAFYASGQDSVLTGNAAQYNATGTIMSSSNGVIDLTMTEGSTFTGTSLFWHNARYDKLDDVRNG</sequence>
<reference evidence="1 2" key="1">
    <citation type="submission" date="2019-03" db="EMBL/GenBank/DDBJ databases">
        <authorList>
            <consortium name="Pathogen Informatics"/>
        </authorList>
    </citation>
    <scope>NUCLEOTIDE SEQUENCE [LARGE SCALE GENOMIC DNA]</scope>
    <source>
        <strain evidence="1 2">NCTC12282</strain>
    </source>
</reference>
<evidence type="ECO:0000313" key="2">
    <source>
        <dbReference type="Proteomes" id="UP000373449"/>
    </source>
</evidence>
<dbReference type="AlphaFoldDB" id="A0A484ZUM2"/>